<dbReference type="EMBL" id="FXUG01000003">
    <property type="protein sequence ID" value="SMP52027.1"/>
    <property type="molecule type" value="Genomic_DNA"/>
</dbReference>
<organism evidence="1 2">
    <name type="scientific">Neorhodopirellula lusitana</name>
    <dbReference type="NCBI Taxonomy" id="445327"/>
    <lineage>
        <taxon>Bacteria</taxon>
        <taxon>Pseudomonadati</taxon>
        <taxon>Planctomycetota</taxon>
        <taxon>Planctomycetia</taxon>
        <taxon>Pirellulales</taxon>
        <taxon>Pirellulaceae</taxon>
        <taxon>Neorhodopirellula</taxon>
    </lineage>
</organism>
<name>A0ABY1PYR7_9BACT</name>
<accession>A0ABY1PYR7</accession>
<dbReference type="Proteomes" id="UP001158067">
    <property type="component" value="Unassembled WGS sequence"/>
</dbReference>
<gene>
    <name evidence="1" type="ORF">SAMN06265222_103397</name>
</gene>
<evidence type="ECO:0000313" key="1">
    <source>
        <dbReference type="EMBL" id="SMP52027.1"/>
    </source>
</evidence>
<proteinExistence type="predicted"/>
<sequence>MRSGRLALGNRGRAKTIASMSQFLLVILLYWNVHCWMVADSRTVLFVATSGVYGRPPHSSRDSPVSKSSVDVIIEILLLTLLPISLPNSITRSHQCLI</sequence>
<evidence type="ECO:0000313" key="2">
    <source>
        <dbReference type="Proteomes" id="UP001158067"/>
    </source>
</evidence>
<keyword evidence="2" id="KW-1185">Reference proteome</keyword>
<reference evidence="1 2" key="1">
    <citation type="submission" date="2017-05" db="EMBL/GenBank/DDBJ databases">
        <authorList>
            <person name="Varghese N."/>
            <person name="Submissions S."/>
        </authorList>
    </citation>
    <scope>NUCLEOTIDE SEQUENCE [LARGE SCALE GENOMIC DNA]</scope>
    <source>
        <strain evidence="1 2">DSM 25457</strain>
    </source>
</reference>
<protein>
    <recommendedName>
        <fullName evidence="3">Secreted protein</fullName>
    </recommendedName>
</protein>
<evidence type="ECO:0008006" key="3">
    <source>
        <dbReference type="Google" id="ProtNLM"/>
    </source>
</evidence>
<comment type="caution">
    <text evidence="1">The sequence shown here is derived from an EMBL/GenBank/DDBJ whole genome shotgun (WGS) entry which is preliminary data.</text>
</comment>